<proteinExistence type="predicted"/>
<reference evidence="1 2" key="1">
    <citation type="journal article" date="2021" name="Nat. Plants">
        <title>The Taxus genome provides insights into paclitaxel biosynthesis.</title>
        <authorList>
            <person name="Xiong X."/>
            <person name="Gou J."/>
            <person name="Liao Q."/>
            <person name="Li Y."/>
            <person name="Zhou Q."/>
            <person name="Bi G."/>
            <person name="Li C."/>
            <person name="Du R."/>
            <person name="Wang X."/>
            <person name="Sun T."/>
            <person name="Guo L."/>
            <person name="Liang H."/>
            <person name="Lu P."/>
            <person name="Wu Y."/>
            <person name="Zhang Z."/>
            <person name="Ro D.K."/>
            <person name="Shang Y."/>
            <person name="Huang S."/>
            <person name="Yan J."/>
        </authorList>
    </citation>
    <scope>NUCLEOTIDE SEQUENCE [LARGE SCALE GENOMIC DNA]</scope>
    <source>
        <strain evidence="1">Ta-2019</strain>
    </source>
</reference>
<protein>
    <submittedName>
        <fullName evidence="1">Uncharacterized protein</fullName>
    </submittedName>
</protein>
<feature type="non-terminal residue" evidence="1">
    <location>
        <position position="1"/>
    </location>
</feature>
<accession>A0AA38KR66</accession>
<evidence type="ECO:0000313" key="2">
    <source>
        <dbReference type="Proteomes" id="UP000824469"/>
    </source>
</evidence>
<keyword evidence="2" id="KW-1185">Reference proteome</keyword>
<dbReference type="Proteomes" id="UP000824469">
    <property type="component" value="Unassembled WGS sequence"/>
</dbReference>
<comment type="caution">
    <text evidence="1">The sequence shown here is derived from an EMBL/GenBank/DDBJ whole genome shotgun (WGS) entry which is preliminary data.</text>
</comment>
<dbReference type="EMBL" id="JAHRHJ020000007">
    <property type="protein sequence ID" value="KAH9307939.1"/>
    <property type="molecule type" value="Genomic_DNA"/>
</dbReference>
<organism evidence="1 2">
    <name type="scientific">Taxus chinensis</name>
    <name type="common">Chinese yew</name>
    <name type="synonym">Taxus wallichiana var. chinensis</name>
    <dbReference type="NCBI Taxonomy" id="29808"/>
    <lineage>
        <taxon>Eukaryota</taxon>
        <taxon>Viridiplantae</taxon>
        <taxon>Streptophyta</taxon>
        <taxon>Embryophyta</taxon>
        <taxon>Tracheophyta</taxon>
        <taxon>Spermatophyta</taxon>
        <taxon>Pinopsida</taxon>
        <taxon>Pinidae</taxon>
        <taxon>Conifers II</taxon>
        <taxon>Cupressales</taxon>
        <taxon>Taxaceae</taxon>
        <taxon>Taxus</taxon>
    </lineage>
</organism>
<name>A0AA38KR66_TAXCH</name>
<gene>
    <name evidence="1" type="ORF">KI387_035850</name>
</gene>
<dbReference type="AlphaFoldDB" id="A0AA38KR66"/>
<evidence type="ECO:0000313" key="1">
    <source>
        <dbReference type="EMBL" id="KAH9307939.1"/>
    </source>
</evidence>
<sequence length="165" mass="19073">MESFPIYVLHFDVLGIFSGELWRGALGSLKSQRARSLWNCLLNLSFGRLSNLPFTETGSRDIHQVWMIMPILLSLYVSLSSYETCKVVNYGNKSCCPFVLYWNHERIFALYYLNALCKLCPRERLVPFLLVWPSRVRVLVDVLVEGLRSAFSITLLRRISFSNSI</sequence>